<proteinExistence type="predicted"/>
<gene>
    <name evidence="1" type="ORF">SAMN04488494_2998</name>
</gene>
<accession>A0A1M7MUG4</accession>
<name>A0A1M7MUG4_XYLRU</name>
<evidence type="ECO:0000313" key="2">
    <source>
        <dbReference type="Proteomes" id="UP000184280"/>
    </source>
</evidence>
<dbReference type="EMBL" id="FRCJ01000008">
    <property type="protein sequence ID" value="SHM94760.1"/>
    <property type="molecule type" value="Genomic_DNA"/>
</dbReference>
<reference evidence="1 2" key="1">
    <citation type="submission" date="2016-11" db="EMBL/GenBank/DDBJ databases">
        <authorList>
            <person name="Jaros S."/>
            <person name="Januszkiewicz K."/>
            <person name="Wedrychowicz H."/>
        </authorList>
    </citation>
    <scope>NUCLEOTIDE SEQUENCE [LARGE SCALE GENOMIC DNA]</scope>
    <source>
        <strain evidence="1 2">BPI-34</strain>
    </source>
</reference>
<organism evidence="1 2">
    <name type="scientific">Xylanibacter ruminicola</name>
    <name type="common">Prevotella ruminicola</name>
    <dbReference type="NCBI Taxonomy" id="839"/>
    <lineage>
        <taxon>Bacteria</taxon>
        <taxon>Pseudomonadati</taxon>
        <taxon>Bacteroidota</taxon>
        <taxon>Bacteroidia</taxon>
        <taxon>Bacteroidales</taxon>
        <taxon>Prevotellaceae</taxon>
        <taxon>Xylanibacter</taxon>
    </lineage>
</organism>
<dbReference type="AlphaFoldDB" id="A0A1M7MUG4"/>
<dbReference type="Proteomes" id="UP000184280">
    <property type="component" value="Unassembled WGS sequence"/>
</dbReference>
<sequence>MRSFDEEAPHSTARKEFVNLSDSELNQTFDLTVIRSEVYGLVRNEGEKPWNIKEQELLDADSDKRAEWIFATRLLASYGTSIPQVEHLLKSAPPALKLQMLSKKRTELINQFAGTEAGQHWMMCMKEQDGWKYVAQYAYGANGILDSGLLDRFMLMLDQIAIIHDVINGRGRKYGFDLDIVSTESINATKQYCKHPENAHLILQMLHKMIDGQTTPKRSSRPIRAALQSGAFCERPSYAWFDNEFGNSCKNDSSSYYSYTDMEKECPYDDDLYREYKDDFKKFK</sequence>
<dbReference type="RefSeq" id="WP_139294871.1">
    <property type="nucleotide sequence ID" value="NZ_FRCJ01000008.1"/>
</dbReference>
<protein>
    <submittedName>
        <fullName evidence="1">Uncharacterized protein</fullName>
    </submittedName>
</protein>
<evidence type="ECO:0000313" key="1">
    <source>
        <dbReference type="EMBL" id="SHM94760.1"/>
    </source>
</evidence>
<dbReference type="OrthoDB" id="1074200at2"/>